<dbReference type="RefSeq" id="WP_075712529.1">
    <property type="nucleotide sequence ID" value="NZ_MJIE01000001.1"/>
</dbReference>
<dbReference type="EMBL" id="MJIE01000001">
    <property type="protein sequence ID" value="OLR55535.1"/>
    <property type="molecule type" value="Genomic_DNA"/>
</dbReference>
<reference evidence="2 3" key="1">
    <citation type="journal article" date="2016" name="Appl. Environ. Microbiol.">
        <title>Function and Phylogeny of Bacterial Butyryl Coenzyme A:Acetate Transferases and Their Diversity in the Proximal Colon of Swine.</title>
        <authorList>
            <person name="Trachsel J."/>
            <person name="Bayles D.O."/>
            <person name="Looft T."/>
            <person name="Levine U.Y."/>
            <person name="Allen H.K."/>
        </authorList>
    </citation>
    <scope>NUCLEOTIDE SEQUENCE [LARGE SCALE GENOMIC DNA]</scope>
    <source>
        <strain evidence="2 3">68-3-10</strain>
    </source>
</reference>
<dbReference type="OrthoDB" id="9799090at2"/>
<keyword evidence="1" id="KW-1133">Transmembrane helix</keyword>
<name>A0A1Q9JH86_9FIRM</name>
<organism evidence="2 3">
    <name type="scientific">Hornefia porci</name>
    <dbReference type="NCBI Taxonomy" id="2652292"/>
    <lineage>
        <taxon>Bacteria</taxon>
        <taxon>Bacillati</taxon>
        <taxon>Bacillota</taxon>
        <taxon>Clostridia</taxon>
        <taxon>Peptostreptococcales</taxon>
        <taxon>Anaerovoracaceae</taxon>
        <taxon>Hornefia</taxon>
    </lineage>
</organism>
<protein>
    <recommendedName>
        <fullName evidence="4">DUF4760 domain-containing protein</fullName>
    </recommendedName>
</protein>
<evidence type="ECO:0008006" key="4">
    <source>
        <dbReference type="Google" id="ProtNLM"/>
    </source>
</evidence>
<dbReference type="AlphaFoldDB" id="A0A1Q9JH86"/>
<evidence type="ECO:0000256" key="1">
    <source>
        <dbReference type="SAM" id="Phobius"/>
    </source>
</evidence>
<evidence type="ECO:0000313" key="2">
    <source>
        <dbReference type="EMBL" id="OLR55535.1"/>
    </source>
</evidence>
<keyword evidence="1" id="KW-0472">Membrane</keyword>
<dbReference type="Proteomes" id="UP000187404">
    <property type="component" value="Unassembled WGS sequence"/>
</dbReference>
<feature type="transmembrane region" description="Helical" evidence="1">
    <location>
        <begin position="35"/>
        <end position="61"/>
    </location>
</feature>
<sequence>MDRGKMRRIVLLLIAVSALIYGLQILIFHDVRNTAFYILQDFAFMPVTIAIATLVVGELIAAQEKKERQEKTRMLTSTFYTELGARLMALILRAADDGAELASLADRSVDCEEEERRLRRELSERDIRVSINEEIYESSRKLILDRRVALLVISSNPMLLEHEDFTEMLWGVFHLIDEFRLRGDYSRLSEEDIRHLDEDFSRVLKLMLMNWVSNARYLKEAFPNYYSTAREKAVRSKWNIR</sequence>
<dbReference type="STRING" id="1261640.BHK98_05320"/>
<gene>
    <name evidence="2" type="ORF">BHK98_05320</name>
</gene>
<proteinExistence type="predicted"/>
<comment type="caution">
    <text evidence="2">The sequence shown here is derived from an EMBL/GenBank/DDBJ whole genome shotgun (WGS) entry which is preliminary data.</text>
</comment>
<keyword evidence="3" id="KW-1185">Reference proteome</keyword>
<accession>A0A1Q9JH86</accession>
<keyword evidence="1" id="KW-0812">Transmembrane</keyword>
<evidence type="ECO:0000313" key="3">
    <source>
        <dbReference type="Proteomes" id="UP000187404"/>
    </source>
</evidence>
<feature type="transmembrane region" description="Helical" evidence="1">
    <location>
        <begin position="9"/>
        <end position="29"/>
    </location>
</feature>